<dbReference type="RefSeq" id="WP_086515270.1">
    <property type="nucleotide sequence ID" value="NZ_MDJZ01000016.1"/>
</dbReference>
<dbReference type="PANTHER" id="PTHR30043:SF1">
    <property type="entry name" value="ABC TRANSPORT SYSTEM PERMEASE PROTEIN P69"/>
    <property type="match status" value="1"/>
</dbReference>
<dbReference type="Gene3D" id="1.10.3720.10">
    <property type="entry name" value="MetI-like"/>
    <property type="match status" value="2"/>
</dbReference>
<dbReference type="PROSITE" id="PS50928">
    <property type="entry name" value="ABC_TM1"/>
    <property type="match status" value="2"/>
</dbReference>
<comment type="similarity">
    <text evidence="7">Belongs to the binding-protein-dependent transport system permease family.</text>
</comment>
<proteinExistence type="inferred from homology"/>
<gene>
    <name evidence="10" type="primary">phnE_3</name>
    <name evidence="10" type="ORF">BFL37_11715</name>
</gene>
<dbReference type="GO" id="GO:0005886">
    <property type="term" value="C:plasma membrane"/>
    <property type="evidence" value="ECO:0007669"/>
    <property type="project" value="UniProtKB-SubCell"/>
</dbReference>
<organism evidence="10 11">
    <name type="scientific">Clavibacter michiganensis</name>
    <dbReference type="NCBI Taxonomy" id="28447"/>
    <lineage>
        <taxon>Bacteria</taxon>
        <taxon>Bacillati</taxon>
        <taxon>Actinomycetota</taxon>
        <taxon>Actinomycetes</taxon>
        <taxon>Micrococcales</taxon>
        <taxon>Microbacteriaceae</taxon>
        <taxon>Clavibacter</taxon>
    </lineage>
</organism>
<evidence type="ECO:0000256" key="3">
    <source>
        <dbReference type="ARBA" id="ARBA00022475"/>
    </source>
</evidence>
<evidence type="ECO:0000313" key="11">
    <source>
        <dbReference type="Proteomes" id="UP000195101"/>
    </source>
</evidence>
<feature type="transmembrane region" description="Helical" evidence="7">
    <location>
        <begin position="400"/>
        <end position="422"/>
    </location>
</feature>
<evidence type="ECO:0000256" key="6">
    <source>
        <dbReference type="ARBA" id="ARBA00023136"/>
    </source>
</evidence>
<dbReference type="PANTHER" id="PTHR30043">
    <property type="entry name" value="PHOSPHONATES TRANSPORT SYSTEM PERMEASE PROTEIN"/>
    <property type="match status" value="1"/>
</dbReference>
<evidence type="ECO:0000313" key="10">
    <source>
        <dbReference type="EMBL" id="OUE24571.1"/>
    </source>
</evidence>
<feature type="transmembrane region" description="Helical" evidence="7">
    <location>
        <begin position="38"/>
        <end position="58"/>
    </location>
</feature>
<feature type="transmembrane region" description="Helical" evidence="7">
    <location>
        <begin position="338"/>
        <end position="357"/>
    </location>
</feature>
<sequence length="587" mass="59735">MTATLSRASATEAAAPAGERGGDVAARAPRARASRARLAAWIVLGLILAAAVAALVSVDISIPRMVQSWGNAERFAGRIGALTLPEPADLLRLTAQTLGFVITGTVLAAVLSVPVAVLAASNTSPGPVWQGGARFVGVLARSVPDVVLAMVFVLMFSLGSLPGILAIGIHSVGMLSKMFADAIEQIDEGPRLAIRAAGGSRLQELAAGVLPQVAPSWVANVLHRNDINLRGSVILGYVGVAGLGLQMSYAFKALDYGRGLGLAAVIFALCVVMEVVSAAVRAAMLGAGAARARPMDRLPRRLVPGRASAGSADRARPSSTGPATPAEALRRPWTRPRVSTTVALAVAGLVLVGSVLVSDITWSDLGTSWARVPPVAAQLWPPDAGAYGWPVLVGAMGQTVVIALAAALLTLTGSAVIGALAARNVAPGPGIRGAARLVLVAVRGVPELILAIVLIVISGLGTQAGTIALAVGGVGLLGKLVADSLEEVDPGPERALTATGATRPQVLAAATLPQAARAMLGHGFYLLDTNIRAATLLGIVGGGGVGYYLLNASEGARYGMVTAIVLMILATVLVVEGLAVWMRRVLR</sequence>
<feature type="domain" description="ABC transmembrane type-1" evidence="9">
    <location>
        <begin position="396"/>
        <end position="579"/>
    </location>
</feature>
<keyword evidence="11" id="KW-1185">Reference proteome</keyword>
<accession>A0A251YJX9</accession>
<feature type="transmembrane region" description="Helical" evidence="7">
    <location>
        <begin position="233"/>
        <end position="251"/>
    </location>
</feature>
<reference evidence="10 11" key="1">
    <citation type="submission" date="2016-08" db="EMBL/GenBank/DDBJ databases">
        <title>Genome sequence of Clavibacter michiganensis spp strain CFBP8019.</title>
        <authorList>
            <person name="Thapa S.P."/>
            <person name="Coaker G."/>
            <person name="Jacques M.-A."/>
        </authorList>
    </citation>
    <scope>NUCLEOTIDE SEQUENCE [LARGE SCALE GENOMIC DNA]</scope>
    <source>
        <strain evidence="10">CFBP8019</strain>
    </source>
</reference>
<keyword evidence="4 7" id="KW-0812">Transmembrane</keyword>
<name>A0A251YJX9_9MICO</name>
<feature type="transmembrane region" description="Helical" evidence="7">
    <location>
        <begin position="263"/>
        <end position="290"/>
    </location>
</feature>
<feature type="region of interest" description="Disordered" evidence="8">
    <location>
        <begin position="305"/>
        <end position="331"/>
    </location>
</feature>
<evidence type="ECO:0000256" key="1">
    <source>
        <dbReference type="ARBA" id="ARBA00004651"/>
    </source>
</evidence>
<keyword evidence="5 7" id="KW-1133">Transmembrane helix</keyword>
<comment type="subcellular location">
    <subcellularLocation>
        <location evidence="1 7">Cell membrane</location>
        <topology evidence="1 7">Multi-pass membrane protein</topology>
    </subcellularLocation>
</comment>
<dbReference type="InterPro" id="IPR000515">
    <property type="entry name" value="MetI-like"/>
</dbReference>
<feature type="transmembrane region" description="Helical" evidence="7">
    <location>
        <begin position="146"/>
        <end position="169"/>
    </location>
</feature>
<evidence type="ECO:0000256" key="7">
    <source>
        <dbReference type="RuleBase" id="RU363032"/>
    </source>
</evidence>
<protein>
    <submittedName>
        <fullName evidence="10">Phosphate-import permease protein PhnE</fullName>
    </submittedName>
</protein>
<feature type="transmembrane region" description="Helical" evidence="7">
    <location>
        <begin position="98"/>
        <end position="120"/>
    </location>
</feature>
<dbReference type="Proteomes" id="UP000195101">
    <property type="component" value="Unassembled WGS sequence"/>
</dbReference>
<keyword evidence="3" id="KW-1003">Cell membrane</keyword>
<dbReference type="OrthoDB" id="9808005at2"/>
<feature type="compositionally biased region" description="Low complexity" evidence="8">
    <location>
        <begin position="1"/>
        <end position="18"/>
    </location>
</feature>
<keyword evidence="6 7" id="KW-0472">Membrane</keyword>
<dbReference type="SUPFAM" id="SSF161098">
    <property type="entry name" value="MetI-like"/>
    <property type="match status" value="2"/>
</dbReference>
<feature type="region of interest" description="Disordered" evidence="8">
    <location>
        <begin position="1"/>
        <end position="25"/>
    </location>
</feature>
<evidence type="ECO:0000259" key="9">
    <source>
        <dbReference type="PROSITE" id="PS50928"/>
    </source>
</evidence>
<evidence type="ECO:0000256" key="8">
    <source>
        <dbReference type="SAM" id="MobiDB-lite"/>
    </source>
</evidence>
<dbReference type="Pfam" id="PF00528">
    <property type="entry name" value="BPD_transp_1"/>
    <property type="match status" value="2"/>
</dbReference>
<feature type="transmembrane region" description="Helical" evidence="7">
    <location>
        <begin position="556"/>
        <end position="581"/>
    </location>
</feature>
<dbReference type="EMBL" id="MDJZ01000016">
    <property type="protein sequence ID" value="OUE24571.1"/>
    <property type="molecule type" value="Genomic_DNA"/>
</dbReference>
<evidence type="ECO:0000256" key="4">
    <source>
        <dbReference type="ARBA" id="ARBA00022692"/>
    </source>
</evidence>
<evidence type="ECO:0000256" key="2">
    <source>
        <dbReference type="ARBA" id="ARBA00022448"/>
    </source>
</evidence>
<dbReference type="GO" id="GO:0055085">
    <property type="term" value="P:transmembrane transport"/>
    <property type="evidence" value="ECO:0007669"/>
    <property type="project" value="InterPro"/>
</dbReference>
<feature type="domain" description="ABC transmembrane type-1" evidence="9">
    <location>
        <begin position="94"/>
        <end position="277"/>
    </location>
</feature>
<dbReference type="AlphaFoldDB" id="A0A251YJX9"/>
<feature type="transmembrane region" description="Helical" evidence="7">
    <location>
        <begin position="531"/>
        <end position="550"/>
    </location>
</feature>
<evidence type="ECO:0000256" key="5">
    <source>
        <dbReference type="ARBA" id="ARBA00022989"/>
    </source>
</evidence>
<keyword evidence="2 7" id="KW-0813">Transport</keyword>
<comment type="caution">
    <text evidence="10">The sequence shown here is derived from an EMBL/GenBank/DDBJ whole genome shotgun (WGS) entry which is preliminary data.</text>
</comment>
<dbReference type="InterPro" id="IPR035906">
    <property type="entry name" value="MetI-like_sf"/>
</dbReference>